<accession>D1ZZR5</accession>
<gene>
    <name evidence="2" type="primary">GLEAN_08089</name>
    <name evidence="2" type="ORF">TcasGA2_TC008089</name>
</gene>
<dbReference type="InParanoid" id="D1ZZR5"/>
<dbReference type="AlphaFoldDB" id="D1ZZR5"/>
<organism evidence="2 3">
    <name type="scientific">Tribolium castaneum</name>
    <name type="common">Red flour beetle</name>
    <dbReference type="NCBI Taxonomy" id="7070"/>
    <lineage>
        <taxon>Eukaryota</taxon>
        <taxon>Metazoa</taxon>
        <taxon>Ecdysozoa</taxon>
        <taxon>Arthropoda</taxon>
        <taxon>Hexapoda</taxon>
        <taxon>Insecta</taxon>
        <taxon>Pterygota</taxon>
        <taxon>Neoptera</taxon>
        <taxon>Endopterygota</taxon>
        <taxon>Coleoptera</taxon>
        <taxon>Polyphaga</taxon>
        <taxon>Cucujiformia</taxon>
        <taxon>Tenebrionidae</taxon>
        <taxon>Tenebrionidae incertae sedis</taxon>
        <taxon>Tribolium</taxon>
    </lineage>
</organism>
<feature type="compositionally biased region" description="Basic and acidic residues" evidence="1">
    <location>
        <begin position="8"/>
        <end position="18"/>
    </location>
</feature>
<evidence type="ECO:0000313" key="2">
    <source>
        <dbReference type="EMBL" id="EFA02407.1"/>
    </source>
</evidence>
<feature type="compositionally biased region" description="Polar residues" evidence="1">
    <location>
        <begin position="19"/>
        <end position="29"/>
    </location>
</feature>
<sequence length="50" mass="5779">MTITNEAETLRWRPKEHLTTTTHPPNFINRGQSYARAIDLKKLVKVTDNA</sequence>
<dbReference type="HOGENOM" id="CLU_3126934_0_0_1"/>
<feature type="region of interest" description="Disordered" evidence="1">
    <location>
        <begin position="1"/>
        <end position="29"/>
    </location>
</feature>
<reference evidence="2 3" key="2">
    <citation type="journal article" date="2010" name="Nucleic Acids Res.">
        <title>BeetleBase in 2010: revisions to provide comprehensive genomic information for Tribolium castaneum.</title>
        <authorList>
            <person name="Kim H.S."/>
            <person name="Murphy T."/>
            <person name="Xia J."/>
            <person name="Caragea D."/>
            <person name="Park Y."/>
            <person name="Beeman R.W."/>
            <person name="Lorenzen M.D."/>
            <person name="Butcher S."/>
            <person name="Manak J.R."/>
            <person name="Brown S.J."/>
        </authorList>
    </citation>
    <scope>GENOME REANNOTATION</scope>
    <source>
        <strain evidence="2 3">Georgia GA2</strain>
    </source>
</reference>
<keyword evidence="3" id="KW-1185">Reference proteome</keyword>
<proteinExistence type="predicted"/>
<evidence type="ECO:0000256" key="1">
    <source>
        <dbReference type="SAM" id="MobiDB-lite"/>
    </source>
</evidence>
<dbReference type="Proteomes" id="UP000007266">
    <property type="component" value="Linkage group 4"/>
</dbReference>
<name>D1ZZR5_TRICA</name>
<reference evidence="2 3" key="1">
    <citation type="journal article" date="2008" name="Nature">
        <title>The genome of the model beetle and pest Tribolium castaneum.</title>
        <authorList>
            <consortium name="Tribolium Genome Sequencing Consortium"/>
            <person name="Richards S."/>
            <person name="Gibbs R.A."/>
            <person name="Weinstock G.M."/>
            <person name="Brown S.J."/>
            <person name="Denell R."/>
            <person name="Beeman R.W."/>
            <person name="Gibbs R."/>
            <person name="Beeman R.W."/>
            <person name="Brown S.J."/>
            <person name="Bucher G."/>
            <person name="Friedrich M."/>
            <person name="Grimmelikhuijzen C.J."/>
            <person name="Klingler M."/>
            <person name="Lorenzen M."/>
            <person name="Richards S."/>
            <person name="Roth S."/>
            <person name="Schroder R."/>
            <person name="Tautz D."/>
            <person name="Zdobnov E.M."/>
            <person name="Muzny D."/>
            <person name="Gibbs R.A."/>
            <person name="Weinstock G.M."/>
            <person name="Attaway T."/>
            <person name="Bell S."/>
            <person name="Buhay C.J."/>
            <person name="Chandrabose M.N."/>
            <person name="Chavez D."/>
            <person name="Clerk-Blankenburg K.P."/>
            <person name="Cree A."/>
            <person name="Dao M."/>
            <person name="Davis C."/>
            <person name="Chacko J."/>
            <person name="Dinh H."/>
            <person name="Dugan-Rocha S."/>
            <person name="Fowler G."/>
            <person name="Garner T.T."/>
            <person name="Garnes J."/>
            <person name="Gnirke A."/>
            <person name="Hawes A."/>
            <person name="Hernandez J."/>
            <person name="Hines S."/>
            <person name="Holder M."/>
            <person name="Hume J."/>
            <person name="Jhangiani S.N."/>
            <person name="Joshi V."/>
            <person name="Khan Z.M."/>
            <person name="Jackson L."/>
            <person name="Kovar C."/>
            <person name="Kowis A."/>
            <person name="Lee S."/>
            <person name="Lewis L.R."/>
            <person name="Margolis J."/>
            <person name="Morgan M."/>
            <person name="Nazareth L.V."/>
            <person name="Nguyen N."/>
            <person name="Okwuonu G."/>
            <person name="Parker D."/>
            <person name="Richards S."/>
            <person name="Ruiz S.J."/>
            <person name="Santibanez J."/>
            <person name="Savard J."/>
            <person name="Scherer S.E."/>
            <person name="Schneider B."/>
            <person name="Sodergren E."/>
            <person name="Tautz D."/>
            <person name="Vattahil S."/>
            <person name="Villasana D."/>
            <person name="White C.S."/>
            <person name="Wright R."/>
            <person name="Park Y."/>
            <person name="Beeman R.W."/>
            <person name="Lord J."/>
            <person name="Oppert B."/>
            <person name="Lorenzen M."/>
            <person name="Brown S."/>
            <person name="Wang L."/>
            <person name="Savard J."/>
            <person name="Tautz D."/>
            <person name="Richards S."/>
            <person name="Weinstock G."/>
            <person name="Gibbs R.A."/>
            <person name="Liu Y."/>
            <person name="Worley K."/>
            <person name="Weinstock G."/>
            <person name="Elsik C.G."/>
            <person name="Reese J.T."/>
            <person name="Elhaik E."/>
            <person name="Landan G."/>
            <person name="Graur D."/>
            <person name="Arensburger P."/>
            <person name="Atkinson P."/>
            <person name="Beeman R.W."/>
            <person name="Beidler J."/>
            <person name="Brown S.J."/>
            <person name="Demuth J.P."/>
            <person name="Drury D.W."/>
            <person name="Du Y.Z."/>
            <person name="Fujiwara H."/>
            <person name="Lorenzen M."/>
            <person name="Maselli V."/>
            <person name="Osanai M."/>
            <person name="Park Y."/>
            <person name="Robertson H.M."/>
            <person name="Tu Z."/>
            <person name="Wang J.J."/>
            <person name="Wang S."/>
            <person name="Richards S."/>
            <person name="Song H."/>
            <person name="Zhang L."/>
            <person name="Sodergren E."/>
            <person name="Werner D."/>
            <person name="Stanke M."/>
            <person name="Morgenstern B."/>
            <person name="Solovyev V."/>
            <person name="Kosarev P."/>
            <person name="Brown G."/>
            <person name="Chen H.C."/>
            <person name="Ermolaeva O."/>
            <person name="Hlavina W."/>
            <person name="Kapustin Y."/>
            <person name="Kiryutin B."/>
            <person name="Kitts P."/>
            <person name="Maglott D."/>
            <person name="Pruitt K."/>
            <person name="Sapojnikov V."/>
            <person name="Souvorov A."/>
            <person name="Mackey A.J."/>
            <person name="Waterhouse R.M."/>
            <person name="Wyder S."/>
            <person name="Zdobnov E.M."/>
            <person name="Zdobnov E.M."/>
            <person name="Wyder S."/>
            <person name="Kriventseva E.V."/>
            <person name="Kadowaki T."/>
            <person name="Bork P."/>
            <person name="Aranda M."/>
            <person name="Bao R."/>
            <person name="Beermann A."/>
            <person name="Berns N."/>
            <person name="Bolognesi R."/>
            <person name="Bonneton F."/>
            <person name="Bopp D."/>
            <person name="Brown S.J."/>
            <person name="Bucher G."/>
            <person name="Butts T."/>
            <person name="Chaumot A."/>
            <person name="Denell R.E."/>
            <person name="Ferrier D.E."/>
            <person name="Friedrich M."/>
            <person name="Gordon C.M."/>
            <person name="Jindra M."/>
            <person name="Klingler M."/>
            <person name="Lan Q."/>
            <person name="Lattorff H.M."/>
            <person name="Laudet V."/>
            <person name="von Levetsow C."/>
            <person name="Liu Z."/>
            <person name="Lutz R."/>
            <person name="Lynch J.A."/>
            <person name="da Fonseca R.N."/>
            <person name="Posnien N."/>
            <person name="Reuter R."/>
            <person name="Roth S."/>
            <person name="Savard J."/>
            <person name="Schinko J.B."/>
            <person name="Schmitt C."/>
            <person name="Schoppmeier M."/>
            <person name="Schroder R."/>
            <person name="Shippy T.D."/>
            <person name="Simonnet F."/>
            <person name="Marques-Souza H."/>
            <person name="Tautz D."/>
            <person name="Tomoyasu Y."/>
            <person name="Trauner J."/>
            <person name="Van der Zee M."/>
            <person name="Vervoort M."/>
            <person name="Wittkopp N."/>
            <person name="Wimmer E.A."/>
            <person name="Yang X."/>
            <person name="Jones A.K."/>
            <person name="Sattelle D.B."/>
            <person name="Ebert P.R."/>
            <person name="Nelson D."/>
            <person name="Scott J.G."/>
            <person name="Beeman R.W."/>
            <person name="Muthukrishnan S."/>
            <person name="Kramer K.J."/>
            <person name="Arakane Y."/>
            <person name="Beeman R.W."/>
            <person name="Zhu Q."/>
            <person name="Hogenkamp D."/>
            <person name="Dixit R."/>
            <person name="Oppert B."/>
            <person name="Jiang H."/>
            <person name="Zou Z."/>
            <person name="Marshall J."/>
            <person name="Elpidina E."/>
            <person name="Vinokurov K."/>
            <person name="Oppert C."/>
            <person name="Zou Z."/>
            <person name="Evans J."/>
            <person name="Lu Z."/>
            <person name="Zhao P."/>
            <person name="Sumathipala N."/>
            <person name="Altincicek B."/>
            <person name="Vilcinskas A."/>
            <person name="Williams M."/>
            <person name="Hultmark D."/>
            <person name="Hetru C."/>
            <person name="Jiang H."/>
            <person name="Grimmelikhuijzen C.J."/>
            <person name="Hauser F."/>
            <person name="Cazzamali G."/>
            <person name="Williamson M."/>
            <person name="Park Y."/>
            <person name="Li B."/>
            <person name="Tanaka Y."/>
            <person name="Predel R."/>
            <person name="Neupert S."/>
            <person name="Schachtner J."/>
            <person name="Verleyen P."/>
            <person name="Raible F."/>
            <person name="Bork P."/>
            <person name="Friedrich M."/>
            <person name="Walden K.K."/>
            <person name="Robertson H.M."/>
            <person name="Angeli S."/>
            <person name="Foret S."/>
            <person name="Bucher G."/>
            <person name="Schuetz S."/>
            <person name="Maleszka R."/>
            <person name="Wimmer E.A."/>
            <person name="Beeman R.W."/>
            <person name="Lorenzen M."/>
            <person name="Tomoyasu Y."/>
            <person name="Miller S.C."/>
            <person name="Grossmann D."/>
            <person name="Bucher G."/>
        </authorList>
    </citation>
    <scope>NUCLEOTIDE SEQUENCE [LARGE SCALE GENOMIC DNA]</scope>
    <source>
        <strain evidence="2 3">Georgia GA2</strain>
    </source>
</reference>
<protein>
    <submittedName>
        <fullName evidence="2">Uncharacterized protein</fullName>
    </submittedName>
</protein>
<dbReference type="EMBL" id="KQ971338">
    <property type="protein sequence ID" value="EFA02407.1"/>
    <property type="molecule type" value="Genomic_DNA"/>
</dbReference>
<evidence type="ECO:0000313" key="3">
    <source>
        <dbReference type="Proteomes" id="UP000007266"/>
    </source>
</evidence>